<evidence type="ECO:0000313" key="2">
    <source>
        <dbReference type="Proteomes" id="UP000006882"/>
    </source>
</evidence>
<name>A0A251P657_PRUPE</name>
<keyword evidence="2" id="KW-1185">Reference proteome</keyword>
<dbReference type="AlphaFoldDB" id="A0A251P657"/>
<dbReference type="EMBL" id="CM007655">
    <property type="protein sequence ID" value="ONI05855.1"/>
    <property type="molecule type" value="Genomic_DNA"/>
</dbReference>
<organism evidence="1 2">
    <name type="scientific">Prunus persica</name>
    <name type="common">Peach</name>
    <name type="synonym">Amygdalus persica</name>
    <dbReference type="NCBI Taxonomy" id="3760"/>
    <lineage>
        <taxon>Eukaryota</taxon>
        <taxon>Viridiplantae</taxon>
        <taxon>Streptophyta</taxon>
        <taxon>Embryophyta</taxon>
        <taxon>Tracheophyta</taxon>
        <taxon>Spermatophyta</taxon>
        <taxon>Magnoliopsida</taxon>
        <taxon>eudicotyledons</taxon>
        <taxon>Gunneridae</taxon>
        <taxon>Pentapetalae</taxon>
        <taxon>rosids</taxon>
        <taxon>fabids</taxon>
        <taxon>Rosales</taxon>
        <taxon>Rosaceae</taxon>
        <taxon>Amygdaloideae</taxon>
        <taxon>Amygdaleae</taxon>
        <taxon>Prunus</taxon>
    </lineage>
</organism>
<dbReference type="Gramene" id="ONI05855">
    <property type="protein sequence ID" value="ONI05855"/>
    <property type="gene ID" value="PRUPE_5G026800"/>
</dbReference>
<sequence length="67" mass="7664">MFIYGVGFKRHLPKRLLPTRTPAPHPLMNLMTIMLMFAPHIPTSNNSNTTYFFSELDTLRLIATSTV</sequence>
<proteinExistence type="predicted"/>
<evidence type="ECO:0000313" key="1">
    <source>
        <dbReference type="EMBL" id="ONI05855.1"/>
    </source>
</evidence>
<dbReference type="Proteomes" id="UP000006882">
    <property type="component" value="Chromosome G5"/>
</dbReference>
<gene>
    <name evidence="1" type="ORF">PRUPE_5G026800</name>
</gene>
<reference evidence="1 2" key="1">
    <citation type="journal article" date="2013" name="Nat. Genet.">
        <title>The high-quality draft genome of peach (Prunus persica) identifies unique patterns of genetic diversity, domestication and genome evolution.</title>
        <authorList>
            <consortium name="International Peach Genome Initiative"/>
            <person name="Verde I."/>
            <person name="Abbott A.G."/>
            <person name="Scalabrin S."/>
            <person name="Jung S."/>
            <person name="Shu S."/>
            <person name="Marroni F."/>
            <person name="Zhebentyayeva T."/>
            <person name="Dettori M.T."/>
            <person name="Grimwood J."/>
            <person name="Cattonaro F."/>
            <person name="Zuccolo A."/>
            <person name="Rossini L."/>
            <person name="Jenkins J."/>
            <person name="Vendramin E."/>
            <person name="Meisel L.A."/>
            <person name="Decroocq V."/>
            <person name="Sosinski B."/>
            <person name="Prochnik S."/>
            <person name="Mitros T."/>
            <person name="Policriti A."/>
            <person name="Cipriani G."/>
            <person name="Dondini L."/>
            <person name="Ficklin S."/>
            <person name="Goodstein D.M."/>
            <person name="Xuan P."/>
            <person name="Del Fabbro C."/>
            <person name="Aramini V."/>
            <person name="Copetti D."/>
            <person name="Gonzalez S."/>
            <person name="Horner D.S."/>
            <person name="Falchi R."/>
            <person name="Lucas S."/>
            <person name="Mica E."/>
            <person name="Maldonado J."/>
            <person name="Lazzari B."/>
            <person name="Bielenberg D."/>
            <person name="Pirona R."/>
            <person name="Miculan M."/>
            <person name="Barakat A."/>
            <person name="Testolin R."/>
            <person name="Stella A."/>
            <person name="Tartarini S."/>
            <person name="Tonutti P."/>
            <person name="Arus P."/>
            <person name="Orellana A."/>
            <person name="Wells C."/>
            <person name="Main D."/>
            <person name="Vizzotto G."/>
            <person name="Silva H."/>
            <person name="Salamini F."/>
            <person name="Schmutz J."/>
            <person name="Morgante M."/>
            <person name="Rokhsar D.S."/>
        </authorList>
    </citation>
    <scope>NUCLEOTIDE SEQUENCE [LARGE SCALE GENOMIC DNA]</scope>
    <source>
        <strain evidence="2">cv. Nemared</strain>
    </source>
</reference>
<accession>A0A251P657</accession>
<protein>
    <submittedName>
        <fullName evidence="1">Uncharacterized protein</fullName>
    </submittedName>
</protein>